<evidence type="ECO:0000313" key="2">
    <source>
        <dbReference type="Proteomes" id="UP000034932"/>
    </source>
</evidence>
<dbReference type="STRING" id="1618573.UT19_C0008G0020"/>
<comment type="caution">
    <text evidence="1">The sequence shown here is derived from an EMBL/GenBank/DDBJ whole genome shotgun (WGS) entry which is preliminary data.</text>
</comment>
<proteinExistence type="predicted"/>
<protein>
    <submittedName>
        <fullName evidence="1">Uncharacterized protein</fullName>
    </submittedName>
</protein>
<dbReference type="AlphaFoldDB" id="A0A0G0M073"/>
<sequence length="167" mass="18822">MGKKPKTKPKVKRNLKPISLFIVILVLLALFSQKLDKSFKAPLQKSALQTQTSKDSEKSEKIELNGIKVNDFNKKAIKVGELDDVLFVDENGYNITYYPLDKAFLIVITSIPFEENRQEAEKRFLDELGIGTADACKLAVYITTPRAFNPNESGINYSLSFCGKDNR</sequence>
<name>A0A0G0M073_9BACT</name>
<accession>A0A0G0M073</accession>
<organism evidence="1 2">
    <name type="scientific">Candidatus Woesebacteria bacterium GW2011_GWB1_39_10b</name>
    <dbReference type="NCBI Taxonomy" id="1618573"/>
    <lineage>
        <taxon>Bacteria</taxon>
        <taxon>Candidatus Woeseibacteriota</taxon>
    </lineage>
</organism>
<gene>
    <name evidence="1" type="ORF">UT19_C0008G0020</name>
</gene>
<evidence type="ECO:0000313" key="1">
    <source>
        <dbReference type="EMBL" id="KKQ93695.1"/>
    </source>
</evidence>
<dbReference type="Proteomes" id="UP000034932">
    <property type="component" value="Unassembled WGS sequence"/>
</dbReference>
<reference evidence="1 2" key="1">
    <citation type="journal article" date="2015" name="Nature">
        <title>rRNA introns, odd ribosomes, and small enigmatic genomes across a large radiation of phyla.</title>
        <authorList>
            <person name="Brown C.T."/>
            <person name="Hug L.A."/>
            <person name="Thomas B.C."/>
            <person name="Sharon I."/>
            <person name="Castelle C.J."/>
            <person name="Singh A."/>
            <person name="Wilkins M.J."/>
            <person name="Williams K.H."/>
            <person name="Banfield J.F."/>
        </authorList>
    </citation>
    <scope>NUCLEOTIDE SEQUENCE [LARGE SCALE GENOMIC DNA]</scope>
</reference>
<dbReference type="EMBL" id="LBVW01000008">
    <property type="protein sequence ID" value="KKQ93695.1"/>
    <property type="molecule type" value="Genomic_DNA"/>
</dbReference>